<dbReference type="Proteomes" id="UP000263900">
    <property type="component" value="Chromosome"/>
</dbReference>
<keyword evidence="1" id="KW-0812">Transmembrane</keyword>
<dbReference type="EMBL" id="CP032157">
    <property type="protein sequence ID" value="AXY78195.1"/>
    <property type="molecule type" value="Genomic_DNA"/>
</dbReference>
<dbReference type="KEGG" id="pseg:D3H65_31195"/>
<dbReference type="InterPro" id="IPR043831">
    <property type="entry name" value="DUF5808"/>
</dbReference>
<feature type="transmembrane region" description="Helical" evidence="1">
    <location>
        <begin position="40"/>
        <end position="59"/>
    </location>
</feature>
<dbReference type="AlphaFoldDB" id="A0A3B7N2A7"/>
<feature type="domain" description="DUF5808" evidence="2">
    <location>
        <begin position="20"/>
        <end position="45"/>
    </location>
</feature>
<proteinExistence type="predicted"/>
<sequence>MTDPVDDNTHYRWNTFYFNKEDKRILVPKRARWFGYTFNFAQPGTYLLIAVLLFCLFMFSRKA</sequence>
<evidence type="ECO:0000259" key="2">
    <source>
        <dbReference type="Pfam" id="PF19124"/>
    </source>
</evidence>
<dbReference type="RefSeq" id="WP_119054068.1">
    <property type="nucleotide sequence ID" value="NZ_CP032157.1"/>
</dbReference>
<organism evidence="3 4">
    <name type="scientific">Paraflavitalea soli</name>
    <dbReference type="NCBI Taxonomy" id="2315862"/>
    <lineage>
        <taxon>Bacteria</taxon>
        <taxon>Pseudomonadati</taxon>
        <taxon>Bacteroidota</taxon>
        <taxon>Chitinophagia</taxon>
        <taxon>Chitinophagales</taxon>
        <taxon>Chitinophagaceae</taxon>
        <taxon>Paraflavitalea</taxon>
    </lineage>
</organism>
<evidence type="ECO:0000313" key="3">
    <source>
        <dbReference type="EMBL" id="AXY78195.1"/>
    </source>
</evidence>
<evidence type="ECO:0000313" key="4">
    <source>
        <dbReference type="Proteomes" id="UP000263900"/>
    </source>
</evidence>
<keyword evidence="1" id="KW-1133">Transmembrane helix</keyword>
<keyword evidence="4" id="KW-1185">Reference proteome</keyword>
<keyword evidence="1" id="KW-0472">Membrane</keyword>
<dbReference type="OrthoDB" id="157646at2"/>
<evidence type="ECO:0000256" key="1">
    <source>
        <dbReference type="SAM" id="Phobius"/>
    </source>
</evidence>
<reference evidence="3 4" key="1">
    <citation type="submission" date="2018-09" db="EMBL/GenBank/DDBJ databases">
        <title>Genome sequencing of strain 6GH32-13.</title>
        <authorList>
            <person name="Weon H.-Y."/>
            <person name="Heo J."/>
            <person name="Kwon S.-W."/>
        </authorList>
    </citation>
    <scope>NUCLEOTIDE SEQUENCE [LARGE SCALE GENOMIC DNA]</scope>
    <source>
        <strain evidence="3 4">5GH32-13</strain>
    </source>
</reference>
<gene>
    <name evidence="3" type="ORF">D3H65_31195</name>
</gene>
<dbReference type="Pfam" id="PF19124">
    <property type="entry name" value="DUF5808"/>
    <property type="match status" value="1"/>
</dbReference>
<protein>
    <recommendedName>
        <fullName evidence="2">DUF5808 domain-containing protein</fullName>
    </recommendedName>
</protein>
<accession>A0A3B7N2A7</accession>
<name>A0A3B7N2A7_9BACT</name>